<keyword evidence="6 7" id="KW-0472">Membrane</keyword>
<evidence type="ECO:0000256" key="1">
    <source>
        <dbReference type="ARBA" id="ARBA00004651"/>
    </source>
</evidence>
<gene>
    <name evidence="9" type="ORF">FKG95_22825</name>
</gene>
<comment type="caution">
    <text evidence="9">The sequence shown here is derived from an EMBL/GenBank/DDBJ whole genome shotgun (WGS) entry which is preliminary data.</text>
</comment>
<evidence type="ECO:0000256" key="2">
    <source>
        <dbReference type="ARBA" id="ARBA00022448"/>
    </source>
</evidence>
<dbReference type="PANTHER" id="PTHR43386:SF25">
    <property type="entry name" value="PEPTIDE ABC TRANSPORTER PERMEASE PROTEIN"/>
    <property type="match status" value="1"/>
</dbReference>
<dbReference type="Proteomes" id="UP000315252">
    <property type="component" value="Unassembled WGS sequence"/>
</dbReference>
<dbReference type="Pfam" id="PF12911">
    <property type="entry name" value="OppC_N"/>
    <property type="match status" value="1"/>
</dbReference>
<dbReference type="Pfam" id="PF00528">
    <property type="entry name" value="BPD_transp_1"/>
    <property type="match status" value="1"/>
</dbReference>
<dbReference type="InterPro" id="IPR025966">
    <property type="entry name" value="OppC_N"/>
</dbReference>
<evidence type="ECO:0000313" key="10">
    <source>
        <dbReference type="Proteomes" id="UP000315252"/>
    </source>
</evidence>
<evidence type="ECO:0000256" key="5">
    <source>
        <dbReference type="ARBA" id="ARBA00022989"/>
    </source>
</evidence>
<evidence type="ECO:0000256" key="7">
    <source>
        <dbReference type="RuleBase" id="RU363032"/>
    </source>
</evidence>
<feature type="transmembrane region" description="Helical" evidence="7">
    <location>
        <begin position="113"/>
        <end position="139"/>
    </location>
</feature>
<name>A0A545TEX2_9PROT</name>
<dbReference type="InterPro" id="IPR050366">
    <property type="entry name" value="BP-dependent_transpt_permease"/>
</dbReference>
<dbReference type="OrthoDB" id="9766870at2"/>
<dbReference type="PROSITE" id="PS50928">
    <property type="entry name" value="ABC_TM1"/>
    <property type="match status" value="1"/>
</dbReference>
<keyword evidence="10" id="KW-1185">Reference proteome</keyword>
<protein>
    <submittedName>
        <fullName evidence="9">ABC transporter permease</fullName>
    </submittedName>
</protein>
<dbReference type="InterPro" id="IPR000515">
    <property type="entry name" value="MetI-like"/>
</dbReference>
<feature type="transmembrane region" description="Helical" evidence="7">
    <location>
        <begin position="159"/>
        <end position="186"/>
    </location>
</feature>
<dbReference type="RefSeq" id="WP_142898738.1">
    <property type="nucleotide sequence ID" value="NZ_ML660060.1"/>
</dbReference>
<sequence length="313" mass="33298">MTDVIKTPVGGQGGSILSSGLDGVLEPSPGSLLRKRIFGHAGLMIGGGVLLIIFLMAILAPVISPGDPYDQDLSRKLIPPVWHESEKATWEHPLGTDLLGRDYMSRLFYGARISLLIGFAAMLISGVIGTTLGVLAGYFGGKVDMVVNFIITTRLSMPVVLVALAIVSLVGSSLTVVIWVLGLLIWDRFAVVMRSATQQVRGLDFVAAAQSLGCSTRRIILSEIMPNIANQLIVIATIEMAHAILLEAALSFLGLGVQPPDPGWGLMIAEAKGMIFFDAWLITIPGVALFALVLSINLVGDGMRDVTAPENRN</sequence>
<feature type="domain" description="ABC transmembrane type-1" evidence="8">
    <location>
        <begin position="111"/>
        <end position="300"/>
    </location>
</feature>
<keyword evidence="3" id="KW-1003">Cell membrane</keyword>
<comment type="subcellular location">
    <subcellularLocation>
        <location evidence="1 7">Cell membrane</location>
        <topology evidence="1 7">Multi-pass membrane protein</topology>
    </subcellularLocation>
</comment>
<dbReference type="EMBL" id="VHSH01000009">
    <property type="protein sequence ID" value="TQV75750.1"/>
    <property type="molecule type" value="Genomic_DNA"/>
</dbReference>
<dbReference type="AlphaFoldDB" id="A0A545TEX2"/>
<keyword evidence="2 7" id="KW-0813">Transport</keyword>
<evidence type="ECO:0000313" key="9">
    <source>
        <dbReference type="EMBL" id="TQV75750.1"/>
    </source>
</evidence>
<feature type="transmembrane region" description="Helical" evidence="7">
    <location>
        <begin position="275"/>
        <end position="294"/>
    </location>
</feature>
<dbReference type="SUPFAM" id="SSF161098">
    <property type="entry name" value="MetI-like"/>
    <property type="match status" value="1"/>
</dbReference>
<dbReference type="InterPro" id="IPR035906">
    <property type="entry name" value="MetI-like_sf"/>
</dbReference>
<dbReference type="PANTHER" id="PTHR43386">
    <property type="entry name" value="OLIGOPEPTIDE TRANSPORT SYSTEM PERMEASE PROTEIN APPC"/>
    <property type="match status" value="1"/>
</dbReference>
<evidence type="ECO:0000259" key="8">
    <source>
        <dbReference type="PROSITE" id="PS50928"/>
    </source>
</evidence>
<keyword evidence="5 7" id="KW-1133">Transmembrane helix</keyword>
<proteinExistence type="inferred from homology"/>
<dbReference type="GO" id="GO:0055085">
    <property type="term" value="P:transmembrane transport"/>
    <property type="evidence" value="ECO:0007669"/>
    <property type="project" value="InterPro"/>
</dbReference>
<organism evidence="9 10">
    <name type="scientific">Denitrobaculum tricleocarpae</name>
    <dbReference type="NCBI Taxonomy" id="2591009"/>
    <lineage>
        <taxon>Bacteria</taxon>
        <taxon>Pseudomonadati</taxon>
        <taxon>Pseudomonadota</taxon>
        <taxon>Alphaproteobacteria</taxon>
        <taxon>Rhodospirillales</taxon>
        <taxon>Rhodospirillaceae</taxon>
        <taxon>Denitrobaculum</taxon>
    </lineage>
</organism>
<evidence type="ECO:0000256" key="4">
    <source>
        <dbReference type="ARBA" id="ARBA00022692"/>
    </source>
</evidence>
<dbReference type="CDD" id="cd06261">
    <property type="entry name" value="TM_PBP2"/>
    <property type="match status" value="1"/>
</dbReference>
<feature type="transmembrane region" description="Helical" evidence="7">
    <location>
        <begin position="37"/>
        <end position="63"/>
    </location>
</feature>
<comment type="similarity">
    <text evidence="7">Belongs to the binding-protein-dependent transport system permease family.</text>
</comment>
<reference evidence="9 10" key="1">
    <citation type="submission" date="2019-06" db="EMBL/GenBank/DDBJ databases">
        <title>Whole genome sequence for Rhodospirillaceae sp. R148.</title>
        <authorList>
            <person name="Wang G."/>
        </authorList>
    </citation>
    <scope>NUCLEOTIDE SEQUENCE [LARGE SCALE GENOMIC DNA]</scope>
    <source>
        <strain evidence="9 10">R148</strain>
    </source>
</reference>
<dbReference type="Gene3D" id="1.10.3720.10">
    <property type="entry name" value="MetI-like"/>
    <property type="match status" value="1"/>
</dbReference>
<keyword evidence="4 7" id="KW-0812">Transmembrane</keyword>
<accession>A0A545TEX2</accession>
<evidence type="ECO:0000256" key="6">
    <source>
        <dbReference type="ARBA" id="ARBA00023136"/>
    </source>
</evidence>
<evidence type="ECO:0000256" key="3">
    <source>
        <dbReference type="ARBA" id="ARBA00022475"/>
    </source>
</evidence>
<dbReference type="GO" id="GO:0005886">
    <property type="term" value="C:plasma membrane"/>
    <property type="evidence" value="ECO:0007669"/>
    <property type="project" value="UniProtKB-SubCell"/>
</dbReference>